<evidence type="ECO:0000313" key="3">
    <source>
        <dbReference type="EMBL" id="EFP12803.1"/>
    </source>
</evidence>
<dbReference type="AlphaFoldDB" id="E3MZ12"/>
<dbReference type="EMBL" id="DS268499">
    <property type="protein sequence ID" value="EFP12803.1"/>
    <property type="molecule type" value="Genomic_DNA"/>
</dbReference>
<dbReference type="Gene3D" id="3.40.33.10">
    <property type="entry name" value="CAP"/>
    <property type="match status" value="2"/>
</dbReference>
<protein>
    <submittedName>
        <fullName evidence="3">Uncharacterized protein</fullName>
    </submittedName>
</protein>
<dbReference type="OrthoDB" id="5905259at2759"/>
<feature type="region of interest" description="Disordered" evidence="1">
    <location>
        <begin position="421"/>
        <end position="461"/>
    </location>
</feature>
<dbReference type="HOGENOM" id="CLU_418117_0_0_1"/>
<dbReference type="STRING" id="31234.E3MZ12"/>
<accession>E3MZ12</accession>
<keyword evidence="2" id="KW-0732">Signal</keyword>
<evidence type="ECO:0000256" key="1">
    <source>
        <dbReference type="SAM" id="MobiDB-lite"/>
    </source>
</evidence>
<dbReference type="InterPro" id="IPR035940">
    <property type="entry name" value="CAP_sf"/>
</dbReference>
<reference evidence="3" key="1">
    <citation type="submission" date="2007-07" db="EMBL/GenBank/DDBJ databases">
        <title>PCAP assembly of the Caenorhabditis remanei genome.</title>
        <authorList>
            <consortium name="The Caenorhabditis remanei Sequencing Consortium"/>
            <person name="Wilson R.K."/>
        </authorList>
    </citation>
    <scope>NUCLEOTIDE SEQUENCE [LARGE SCALE GENOMIC DNA]</scope>
    <source>
        <strain evidence="3">PB4641</strain>
    </source>
</reference>
<feature type="compositionally biased region" description="Low complexity" evidence="1">
    <location>
        <begin position="427"/>
        <end position="461"/>
    </location>
</feature>
<keyword evidence="4" id="KW-1185">Reference proteome</keyword>
<feature type="signal peptide" evidence="2">
    <location>
        <begin position="1"/>
        <end position="20"/>
    </location>
</feature>
<dbReference type="Proteomes" id="UP000008281">
    <property type="component" value="Unassembled WGS sequence"/>
</dbReference>
<feature type="chain" id="PRO_5003177684" evidence="2">
    <location>
        <begin position="21"/>
        <end position="656"/>
    </location>
</feature>
<proteinExistence type="predicted"/>
<dbReference type="InParanoid" id="E3MZ12"/>
<gene>
    <name evidence="3" type="ORF">CRE_05068</name>
</gene>
<sequence length="656" mass="74902">MNLLLIGVVLLAATVHHSDAHNYEELLAKLNYDRREHAKARNISNMFKLEWNEKMAEETRHYPFKLKNFNPNFRVFFVGKNKDAILWDITFSRKIETRDYNHNKVLPFKPMKPNESQSEVFEKLVPTQKVIGCSLYNRSKERTLVSPNTGKITSTLKTMYTSICFIGPHRNIVNEDIFPKLEEIETIPCDEVEDGLCVSKLDEDFEIYNSTSVPKRRPSTRGHELPGPTVDYSANHGYAELLAKLNYERREYAKAMNISNMYKLVSWKWSEKLAVAGKTLPEDWKYFQPNFRHFYVGRNEDAIVFESYVSESLEITRRKKEPVLNPWASEKKERKLNKLEYLVPLQTSIGCAPSSHTIDAVAFGKNFTVKYSSICLIGPEYSFENSSWEAGSPASFCRYSETEDGLCISENDESEVYRVPFPEKSTRTTTAATSTSAATTTTAESTTSTESTETDATTSKTSTAGNYSDLVVKLNYDRREYAKAKNVANMFKLEWSETLAEIAKKFSTDRDIPRGPYRFFHAGRDGDTIDYETKFTNAINDIAHVEDWEDMKKYTARLEHLFIPALEQLVPMQRNIGCAPWAHPSDFQDVWDGRRFDLKYSTVCIIGPESSFKNATRKVGLAGSWCNVDETTDSAVNDDGLCVFRQSSEASNSSNQ</sequence>
<evidence type="ECO:0000313" key="4">
    <source>
        <dbReference type="Proteomes" id="UP000008281"/>
    </source>
</evidence>
<organism evidence="4">
    <name type="scientific">Caenorhabditis remanei</name>
    <name type="common">Caenorhabditis vulgaris</name>
    <dbReference type="NCBI Taxonomy" id="31234"/>
    <lineage>
        <taxon>Eukaryota</taxon>
        <taxon>Metazoa</taxon>
        <taxon>Ecdysozoa</taxon>
        <taxon>Nematoda</taxon>
        <taxon>Chromadorea</taxon>
        <taxon>Rhabditida</taxon>
        <taxon>Rhabditina</taxon>
        <taxon>Rhabditomorpha</taxon>
        <taxon>Rhabditoidea</taxon>
        <taxon>Rhabditidae</taxon>
        <taxon>Peloderinae</taxon>
        <taxon>Caenorhabditis</taxon>
    </lineage>
</organism>
<name>E3MZ12_CAERE</name>
<dbReference type="SUPFAM" id="SSF55797">
    <property type="entry name" value="PR-1-like"/>
    <property type="match status" value="1"/>
</dbReference>
<evidence type="ECO:0000256" key="2">
    <source>
        <dbReference type="SAM" id="SignalP"/>
    </source>
</evidence>